<dbReference type="InterPro" id="IPR038363">
    <property type="entry name" value="LepA_C_sf"/>
</dbReference>
<keyword evidence="3 7" id="KW-0547">Nucleotide-binding</keyword>
<evidence type="ECO:0000256" key="2">
    <source>
        <dbReference type="ARBA" id="ARBA00005454"/>
    </source>
</evidence>
<dbReference type="GO" id="GO:0045727">
    <property type="term" value="P:positive regulation of translation"/>
    <property type="evidence" value="ECO:0007669"/>
    <property type="project" value="UniProtKB-UniRule"/>
</dbReference>
<dbReference type="FunFam" id="2.40.30.10:FF:000015">
    <property type="entry name" value="Translation factor GUF1, mitochondrial"/>
    <property type="match status" value="1"/>
</dbReference>
<dbReference type="EC" id="3.6.5.n1" evidence="7"/>
<dbReference type="Pfam" id="PF06421">
    <property type="entry name" value="LepA_C"/>
    <property type="match status" value="1"/>
</dbReference>
<dbReference type="Gene3D" id="3.40.50.300">
    <property type="entry name" value="P-loop containing nucleotide triphosphate hydrolases"/>
    <property type="match status" value="1"/>
</dbReference>
<dbReference type="GO" id="GO:0003924">
    <property type="term" value="F:GTPase activity"/>
    <property type="evidence" value="ECO:0007669"/>
    <property type="project" value="UniProtKB-UniRule"/>
</dbReference>
<dbReference type="InterPro" id="IPR035647">
    <property type="entry name" value="EFG_III/V"/>
</dbReference>
<feature type="domain" description="Tr-type G" evidence="9">
    <location>
        <begin position="69"/>
        <end position="251"/>
    </location>
</feature>
<comment type="catalytic activity">
    <reaction evidence="7">
        <text>GTP + H2O = GDP + phosphate + H(+)</text>
        <dbReference type="Rhea" id="RHEA:19669"/>
        <dbReference type="ChEBI" id="CHEBI:15377"/>
        <dbReference type="ChEBI" id="CHEBI:15378"/>
        <dbReference type="ChEBI" id="CHEBI:37565"/>
        <dbReference type="ChEBI" id="CHEBI:43474"/>
        <dbReference type="ChEBI" id="CHEBI:58189"/>
        <dbReference type="EC" id="3.6.5.n1"/>
    </reaction>
</comment>
<dbReference type="CDD" id="cd03709">
    <property type="entry name" value="lepA_C"/>
    <property type="match status" value="1"/>
</dbReference>
<dbReference type="CDD" id="cd16260">
    <property type="entry name" value="EF4_III"/>
    <property type="match status" value="1"/>
</dbReference>
<comment type="similarity">
    <text evidence="7">Belongs to the GTP-binding elongation factor family. LepA subfamily.</text>
</comment>
<dbReference type="InterPro" id="IPR035654">
    <property type="entry name" value="LepA_IV"/>
</dbReference>
<sequence length="675" mass="73785">MAVSVPLSALLGLLLSTFSRALAPCAPLKSPLRVQGRWRGLPHAAVSASVAEKKAGASKGDASFQYDPSRIRNFCIIAHIDHGKSTLADRLIEETGAVQQRDMQAQLLDSMDIERERGITIKLNAARMEYKAADGQVYLLNLIDTPGHVDFSYEVSRSLAACEGALLVVDASQGIEAQTLANCYLAVDSNLEIIPVLNKIDLPAADPDRVGEEIENTLGLDCTGAIQASAKSGIGITDILEAVVQQVPPPSNLQGTSGETDPDAQKLRALIYDSQYESYRGVLVKFRVVSGSVKKGDKIRFMNSGASYEVTEVGVTVPTQRQVNELRPGEVGYLAASIKSVMDARVGDTITLDKAPAEKSLPGYAEAVPMVYCGLFPVDADQYELLRDSLGKLRLNDAALAYEPEVSSAMGFGFRCGFLGLLHMEIVQERLEREYDLDLIVTAPSVVYEFENNAGEVTIVDNPAKMPDPANKKEIREPYVRMEIFAPSDYTGTLMELAQSRRGDLQDVKYLTPTRTAIIYDLPLAEVITDFFDELKSRSKGYASMEYTTIGYRANDLVRLDVRINGEDAPPLACICHRNDAYSIGKGLTEKLKELIPRQQFKVPIQACIGVKPVASSVIPPIRKDVLAKCYGGDISRKKKLLQKQAKGKKRMKAMGKVNVPQEAFMAVINVKRGE</sequence>
<keyword evidence="7" id="KW-0472">Membrane</keyword>
<dbReference type="InterPro" id="IPR000640">
    <property type="entry name" value="EFG_V-like"/>
</dbReference>
<dbReference type="CDD" id="cd03699">
    <property type="entry name" value="EF4_II"/>
    <property type="match status" value="1"/>
</dbReference>
<keyword evidence="4 7" id="KW-0378">Hydrolase</keyword>
<reference evidence="10" key="1">
    <citation type="submission" date="2021-01" db="EMBL/GenBank/DDBJ databases">
        <authorList>
            <person name="Corre E."/>
            <person name="Pelletier E."/>
            <person name="Niang G."/>
            <person name="Scheremetjew M."/>
            <person name="Finn R."/>
            <person name="Kale V."/>
            <person name="Holt S."/>
            <person name="Cochrane G."/>
            <person name="Meng A."/>
            <person name="Brown T."/>
            <person name="Cohen L."/>
        </authorList>
    </citation>
    <scope>NUCLEOTIDE SEQUENCE</scope>
    <source>
        <strain evidence="10">CCMP1243</strain>
    </source>
</reference>
<evidence type="ECO:0000313" key="10">
    <source>
        <dbReference type="EMBL" id="CAD9679808.1"/>
    </source>
</evidence>
<keyword evidence="6 7" id="KW-0342">GTP-binding</keyword>
<keyword evidence="5 7" id="KW-0648">Protein biosynthesis</keyword>
<keyword evidence="7" id="KW-0999">Mitochondrion inner membrane</keyword>
<dbReference type="EMBL" id="HBHJ01011780">
    <property type="protein sequence ID" value="CAD9679808.1"/>
    <property type="molecule type" value="Transcribed_RNA"/>
</dbReference>
<dbReference type="GO" id="GO:0005743">
    <property type="term" value="C:mitochondrial inner membrane"/>
    <property type="evidence" value="ECO:0007669"/>
    <property type="project" value="UniProtKB-SubCell"/>
</dbReference>
<dbReference type="InterPro" id="IPR013842">
    <property type="entry name" value="LepA_CTD"/>
</dbReference>
<comment type="function">
    <text evidence="7">Promotes mitochondrial protein synthesis. May act as a fidelity factor of the translation reaction, by catalyzing a one-codon backward translocation of tRNAs on improperly translocated ribosomes. Binds to mitochondrial ribosomes in a GTP-dependent manner.</text>
</comment>
<protein>
    <recommendedName>
        <fullName evidence="7">Translation factor GUF1 homolog, mitochondrial</fullName>
        <ecNumber evidence="7">3.6.5.n1</ecNumber>
    </recommendedName>
    <alternativeName>
        <fullName evidence="7">Elongation factor 4 homolog</fullName>
        <shortName evidence="7">EF-4</shortName>
    </alternativeName>
    <alternativeName>
        <fullName evidence="7">GTPase GUF1 homolog</fullName>
    </alternativeName>
    <alternativeName>
        <fullName evidence="7">Ribosomal back-translocase</fullName>
    </alternativeName>
</protein>
<dbReference type="Gene3D" id="3.30.70.870">
    <property type="entry name" value="Elongation Factor G (Translational Gtpase), domain 3"/>
    <property type="match status" value="1"/>
</dbReference>
<dbReference type="NCBIfam" id="TIGR00231">
    <property type="entry name" value="small_GTP"/>
    <property type="match status" value="1"/>
</dbReference>
<keyword evidence="7" id="KW-0496">Mitochondrion</keyword>
<dbReference type="SUPFAM" id="SSF52540">
    <property type="entry name" value="P-loop containing nucleoside triphosphate hydrolases"/>
    <property type="match status" value="1"/>
</dbReference>
<evidence type="ECO:0000256" key="1">
    <source>
        <dbReference type="ARBA" id="ARBA00004229"/>
    </source>
</evidence>
<evidence type="ECO:0000256" key="8">
    <source>
        <dbReference type="SAM" id="SignalP"/>
    </source>
</evidence>
<dbReference type="InterPro" id="IPR004161">
    <property type="entry name" value="EFTu-like_2"/>
</dbReference>
<dbReference type="GO" id="GO:0005759">
    <property type="term" value="C:mitochondrial matrix"/>
    <property type="evidence" value="ECO:0007669"/>
    <property type="project" value="UniProtKB-UniRule"/>
</dbReference>
<dbReference type="FunFam" id="3.40.50.300:FF:000078">
    <property type="entry name" value="Elongation factor 4"/>
    <property type="match status" value="1"/>
</dbReference>
<dbReference type="InterPro" id="IPR027417">
    <property type="entry name" value="P-loop_NTPase"/>
</dbReference>
<name>A0A7S2RSX4_9STRA</name>
<accession>A0A7S2RSX4</accession>
<dbReference type="Pfam" id="PF03144">
    <property type="entry name" value="GTP_EFTU_D2"/>
    <property type="match status" value="1"/>
</dbReference>
<dbReference type="AlphaFoldDB" id="A0A7S2RSX4"/>
<evidence type="ECO:0000256" key="4">
    <source>
        <dbReference type="ARBA" id="ARBA00022801"/>
    </source>
</evidence>
<dbReference type="InterPro" id="IPR005225">
    <property type="entry name" value="Small_GTP-bd"/>
</dbReference>
<dbReference type="FunFam" id="3.30.70.2570:FF:000001">
    <property type="entry name" value="Translation factor GUF1, mitochondrial"/>
    <property type="match status" value="1"/>
</dbReference>
<dbReference type="CDD" id="cd01890">
    <property type="entry name" value="LepA"/>
    <property type="match status" value="1"/>
</dbReference>
<evidence type="ECO:0000256" key="7">
    <source>
        <dbReference type="HAMAP-Rule" id="MF_03137"/>
    </source>
</evidence>
<proteinExistence type="inferred from homology"/>
<dbReference type="NCBIfam" id="TIGR01393">
    <property type="entry name" value="lepA"/>
    <property type="match status" value="1"/>
</dbReference>
<comment type="similarity">
    <text evidence="2">Belongs to the TRAFAC class translation factor GTPase superfamily. Classic translation factor GTPase family. LepA subfamily.</text>
</comment>
<keyword evidence="8" id="KW-0732">Signal</keyword>
<dbReference type="GO" id="GO:0005525">
    <property type="term" value="F:GTP binding"/>
    <property type="evidence" value="ECO:0007669"/>
    <property type="project" value="UniProtKB-UniRule"/>
</dbReference>
<feature type="chain" id="PRO_5031377110" description="Translation factor GUF1 homolog, mitochondrial" evidence="8">
    <location>
        <begin position="22"/>
        <end position="675"/>
    </location>
</feature>
<feature type="binding site" evidence="7">
    <location>
        <begin position="144"/>
        <end position="148"/>
    </location>
    <ligand>
        <name>GTP</name>
        <dbReference type="ChEBI" id="CHEBI:37565"/>
    </ligand>
</feature>
<dbReference type="PRINTS" id="PR00315">
    <property type="entry name" value="ELONGATNFCT"/>
</dbReference>
<evidence type="ECO:0000259" key="9">
    <source>
        <dbReference type="PROSITE" id="PS51722"/>
    </source>
</evidence>
<dbReference type="HAMAP" id="MF_00071">
    <property type="entry name" value="LepA"/>
    <property type="match status" value="1"/>
</dbReference>
<feature type="signal peptide" evidence="8">
    <location>
        <begin position="1"/>
        <end position="21"/>
    </location>
</feature>
<dbReference type="Pfam" id="PF00009">
    <property type="entry name" value="GTP_EFTU"/>
    <property type="match status" value="1"/>
</dbReference>
<dbReference type="Gene3D" id="2.40.30.10">
    <property type="entry name" value="Translation factors"/>
    <property type="match status" value="1"/>
</dbReference>
<dbReference type="SUPFAM" id="SSF50447">
    <property type="entry name" value="Translation proteins"/>
    <property type="match status" value="1"/>
</dbReference>
<dbReference type="FunFam" id="3.30.70.870:FF:000004">
    <property type="entry name" value="Translation factor GUF1, mitochondrial"/>
    <property type="match status" value="1"/>
</dbReference>
<dbReference type="GO" id="GO:0043022">
    <property type="term" value="F:ribosome binding"/>
    <property type="evidence" value="ECO:0007669"/>
    <property type="project" value="UniProtKB-UniRule"/>
</dbReference>
<evidence type="ECO:0000256" key="5">
    <source>
        <dbReference type="ARBA" id="ARBA00022917"/>
    </source>
</evidence>
<dbReference type="InterPro" id="IPR000795">
    <property type="entry name" value="T_Tr_GTP-bd_dom"/>
</dbReference>
<evidence type="ECO:0000256" key="3">
    <source>
        <dbReference type="ARBA" id="ARBA00022741"/>
    </source>
</evidence>
<dbReference type="PROSITE" id="PS00301">
    <property type="entry name" value="G_TR_1"/>
    <property type="match status" value="1"/>
</dbReference>
<dbReference type="SUPFAM" id="SSF54980">
    <property type="entry name" value="EF-G C-terminal domain-like"/>
    <property type="match status" value="2"/>
</dbReference>
<dbReference type="PANTHER" id="PTHR43512:SF4">
    <property type="entry name" value="TRANSLATION FACTOR GUF1 HOMOLOG, CHLOROPLASTIC"/>
    <property type="match status" value="1"/>
</dbReference>
<dbReference type="PROSITE" id="PS51722">
    <property type="entry name" value="G_TR_2"/>
    <property type="match status" value="1"/>
</dbReference>
<dbReference type="InterPro" id="IPR031157">
    <property type="entry name" value="G_TR_CS"/>
</dbReference>
<dbReference type="PANTHER" id="PTHR43512">
    <property type="entry name" value="TRANSLATION FACTOR GUF1-RELATED"/>
    <property type="match status" value="1"/>
</dbReference>
<evidence type="ECO:0000256" key="6">
    <source>
        <dbReference type="ARBA" id="ARBA00023134"/>
    </source>
</evidence>
<organism evidence="10">
    <name type="scientific">Rhizochromulina marina</name>
    <dbReference type="NCBI Taxonomy" id="1034831"/>
    <lineage>
        <taxon>Eukaryota</taxon>
        <taxon>Sar</taxon>
        <taxon>Stramenopiles</taxon>
        <taxon>Ochrophyta</taxon>
        <taxon>Dictyochophyceae</taxon>
        <taxon>Rhizochromulinales</taxon>
        <taxon>Rhizochromulina</taxon>
    </lineage>
</organism>
<dbReference type="Pfam" id="PF00679">
    <property type="entry name" value="EFG_C"/>
    <property type="match status" value="1"/>
</dbReference>
<gene>
    <name evidence="10" type="ORF">RMAR1173_LOCUS7671</name>
</gene>
<dbReference type="InterPro" id="IPR006297">
    <property type="entry name" value="EF-4"/>
</dbReference>
<dbReference type="Gene3D" id="3.30.70.2570">
    <property type="entry name" value="Elongation factor 4, C-terminal domain"/>
    <property type="match status" value="1"/>
</dbReference>
<dbReference type="FunFam" id="3.30.70.240:FF:000007">
    <property type="entry name" value="Translation factor GUF1, mitochondrial"/>
    <property type="match status" value="1"/>
</dbReference>
<feature type="binding site" evidence="7">
    <location>
        <begin position="198"/>
        <end position="201"/>
    </location>
    <ligand>
        <name>GTP</name>
        <dbReference type="ChEBI" id="CHEBI:37565"/>
    </ligand>
</feature>
<feature type="binding site" evidence="7">
    <location>
        <begin position="78"/>
        <end position="85"/>
    </location>
    <ligand>
        <name>GTP</name>
        <dbReference type="ChEBI" id="CHEBI:37565"/>
    </ligand>
</feature>
<dbReference type="GO" id="GO:0006412">
    <property type="term" value="P:translation"/>
    <property type="evidence" value="ECO:0007669"/>
    <property type="project" value="UniProtKB-KW"/>
</dbReference>
<dbReference type="InterPro" id="IPR009000">
    <property type="entry name" value="Transl_B-barrel_sf"/>
</dbReference>
<dbReference type="Gene3D" id="3.30.70.240">
    <property type="match status" value="1"/>
</dbReference>
<dbReference type="GO" id="GO:0009507">
    <property type="term" value="C:chloroplast"/>
    <property type="evidence" value="ECO:0007669"/>
    <property type="project" value="UniProtKB-SubCell"/>
</dbReference>
<comment type="subcellular location">
    <subcellularLocation>
        <location evidence="7">Mitochondrion inner membrane</location>
        <topology evidence="7">Peripheral membrane protein</topology>
        <orientation evidence="7">Matrix side</orientation>
    </subcellularLocation>
    <subcellularLocation>
        <location evidence="1">Plastid</location>
        <location evidence="1">Chloroplast</location>
    </subcellularLocation>
</comment>